<keyword evidence="3" id="KW-1185">Reference proteome</keyword>
<dbReference type="EMBL" id="JABMIG020000045">
    <property type="protein sequence ID" value="KAL3798527.1"/>
    <property type="molecule type" value="Genomic_DNA"/>
</dbReference>
<dbReference type="Proteomes" id="UP001516023">
    <property type="component" value="Unassembled WGS sequence"/>
</dbReference>
<name>A0ABD3QEK3_9STRA</name>
<reference evidence="2 3" key="1">
    <citation type="journal article" date="2020" name="G3 (Bethesda)">
        <title>Improved Reference Genome for Cyclotella cryptica CCMP332, a Model for Cell Wall Morphogenesis, Salinity Adaptation, and Lipid Production in Diatoms (Bacillariophyta).</title>
        <authorList>
            <person name="Roberts W.R."/>
            <person name="Downey K.M."/>
            <person name="Ruck E.C."/>
            <person name="Traller J.C."/>
            <person name="Alverson A.J."/>
        </authorList>
    </citation>
    <scope>NUCLEOTIDE SEQUENCE [LARGE SCALE GENOMIC DNA]</scope>
    <source>
        <strain evidence="2 3">CCMP332</strain>
    </source>
</reference>
<sequence>MPNTDSTNPYVALREAKIARNEARLAQLGLLKRPSLNSKSHVVPPNRRAKRRSVDQETQEPVRRSRRISQQQAHPGNEDTCVPSETSQPRREHVRNTNDSVTKSEDDSLVSLLFAPGGNASIEISTSSSTSVRSVDIDVDALILGKNGVLGRIMEKSGKEYVINKAFDLSASSRDKQRLAGARLSFNKYCGIQEWHNAIFLWVNLGYNDSAVVNDFLDNGKRITWFGGSRMHDETAVVHKLLQYGSEATSSKSKIVLWCRKYMIHSKSFTPYVCLGRLSYHSHVPRSHPLSFVWNLVDAEALRTHPEMDVKEQYQSLILM</sequence>
<feature type="compositionally biased region" description="Basic and acidic residues" evidence="1">
    <location>
        <begin position="52"/>
        <end position="63"/>
    </location>
</feature>
<proteinExistence type="predicted"/>
<dbReference type="AlphaFoldDB" id="A0ABD3QEK3"/>
<evidence type="ECO:0000313" key="3">
    <source>
        <dbReference type="Proteomes" id="UP001516023"/>
    </source>
</evidence>
<evidence type="ECO:0000256" key="1">
    <source>
        <dbReference type="SAM" id="MobiDB-lite"/>
    </source>
</evidence>
<evidence type="ECO:0000313" key="2">
    <source>
        <dbReference type="EMBL" id="KAL3798527.1"/>
    </source>
</evidence>
<comment type="caution">
    <text evidence="2">The sequence shown here is derived from an EMBL/GenBank/DDBJ whole genome shotgun (WGS) entry which is preliminary data.</text>
</comment>
<feature type="region of interest" description="Disordered" evidence="1">
    <location>
        <begin position="36"/>
        <end position="103"/>
    </location>
</feature>
<gene>
    <name evidence="2" type="ORF">HJC23_011831</name>
</gene>
<organism evidence="2 3">
    <name type="scientific">Cyclotella cryptica</name>
    <dbReference type="NCBI Taxonomy" id="29204"/>
    <lineage>
        <taxon>Eukaryota</taxon>
        <taxon>Sar</taxon>
        <taxon>Stramenopiles</taxon>
        <taxon>Ochrophyta</taxon>
        <taxon>Bacillariophyta</taxon>
        <taxon>Coscinodiscophyceae</taxon>
        <taxon>Thalassiosirophycidae</taxon>
        <taxon>Stephanodiscales</taxon>
        <taxon>Stephanodiscaceae</taxon>
        <taxon>Cyclotella</taxon>
    </lineage>
</organism>
<feature type="compositionally biased region" description="Basic and acidic residues" evidence="1">
    <location>
        <begin position="88"/>
        <end position="103"/>
    </location>
</feature>
<accession>A0ABD3QEK3</accession>
<protein>
    <submittedName>
        <fullName evidence="2">Uncharacterized protein</fullName>
    </submittedName>
</protein>